<feature type="domain" description="LysM" evidence="2">
    <location>
        <begin position="163"/>
        <end position="213"/>
    </location>
</feature>
<evidence type="ECO:0000256" key="1">
    <source>
        <dbReference type="SAM" id="MobiDB-lite"/>
    </source>
</evidence>
<evidence type="ECO:0000313" key="4">
    <source>
        <dbReference type="Proteomes" id="UP000054248"/>
    </source>
</evidence>
<dbReference type="AlphaFoldDB" id="A0A0C3QYL0"/>
<sequence>MTTTSTSLCLACSGTISPSASSDNKVHVTECCNRYICSRCLSKNPRLTSYNPCLACLGGVGVVASAPEANRKALKVGNVQAEDAFAIGDESDDDDDLSVKDDGGANDPGPLIAAPKVGSPSSDQGITGASNNETEAAAQPPTVDAKSSTDTADESRLRASRNSEYWIKPSDTLVGIALKFGIDGRLLCKMNALPPSTLTVTPHLLHTRTTLVLPPTNRTPSPPPPDIQERLEQRAKERAAKRFQFVTKEVDHSIARAYVALADGNSNEDLAEVKKKSVPDSSVGNAAQGLEGRAVDRYMDDEEWEAQQRAQGLLPKLQGFPFFNSIGSSTSAAAEKGAGRRWSWWGKS</sequence>
<dbReference type="InterPro" id="IPR018392">
    <property type="entry name" value="LysM"/>
</dbReference>
<keyword evidence="4" id="KW-1185">Reference proteome</keyword>
<protein>
    <recommendedName>
        <fullName evidence="2">LysM domain-containing protein</fullName>
    </recommendedName>
</protein>
<gene>
    <name evidence="3" type="ORF">M407DRAFT_64472</name>
</gene>
<dbReference type="SUPFAM" id="SSF54106">
    <property type="entry name" value="LysM domain"/>
    <property type="match status" value="1"/>
</dbReference>
<dbReference type="OrthoDB" id="2107166at2759"/>
<evidence type="ECO:0000259" key="2">
    <source>
        <dbReference type="PROSITE" id="PS51782"/>
    </source>
</evidence>
<feature type="compositionally biased region" description="Polar residues" evidence="1">
    <location>
        <begin position="119"/>
        <end position="134"/>
    </location>
</feature>
<dbReference type="Gene3D" id="3.10.350.10">
    <property type="entry name" value="LysM domain"/>
    <property type="match status" value="1"/>
</dbReference>
<dbReference type="PROSITE" id="PS51782">
    <property type="entry name" value="LYSM"/>
    <property type="match status" value="1"/>
</dbReference>
<name>A0A0C3QYL0_9AGAM</name>
<dbReference type="Proteomes" id="UP000054248">
    <property type="component" value="Unassembled WGS sequence"/>
</dbReference>
<reference evidence="4" key="2">
    <citation type="submission" date="2015-01" db="EMBL/GenBank/DDBJ databases">
        <title>Evolutionary Origins and Diversification of the Mycorrhizal Mutualists.</title>
        <authorList>
            <consortium name="DOE Joint Genome Institute"/>
            <consortium name="Mycorrhizal Genomics Consortium"/>
            <person name="Kohler A."/>
            <person name="Kuo A."/>
            <person name="Nagy L.G."/>
            <person name="Floudas D."/>
            <person name="Copeland A."/>
            <person name="Barry K.W."/>
            <person name="Cichocki N."/>
            <person name="Veneault-Fourrey C."/>
            <person name="LaButti K."/>
            <person name="Lindquist E.A."/>
            <person name="Lipzen A."/>
            <person name="Lundell T."/>
            <person name="Morin E."/>
            <person name="Murat C."/>
            <person name="Riley R."/>
            <person name="Ohm R."/>
            <person name="Sun H."/>
            <person name="Tunlid A."/>
            <person name="Henrissat B."/>
            <person name="Grigoriev I.V."/>
            <person name="Hibbett D.S."/>
            <person name="Martin F."/>
        </authorList>
    </citation>
    <scope>NUCLEOTIDE SEQUENCE [LARGE SCALE GENOMIC DNA]</scope>
    <source>
        <strain evidence="4">MUT 4182</strain>
    </source>
</reference>
<dbReference type="HOGENOM" id="CLU_066054_0_0_1"/>
<organism evidence="3 4">
    <name type="scientific">Tulasnella calospora MUT 4182</name>
    <dbReference type="NCBI Taxonomy" id="1051891"/>
    <lineage>
        <taxon>Eukaryota</taxon>
        <taxon>Fungi</taxon>
        <taxon>Dikarya</taxon>
        <taxon>Basidiomycota</taxon>
        <taxon>Agaricomycotina</taxon>
        <taxon>Agaricomycetes</taxon>
        <taxon>Cantharellales</taxon>
        <taxon>Tulasnellaceae</taxon>
        <taxon>Tulasnella</taxon>
    </lineage>
</organism>
<dbReference type="InterPro" id="IPR036779">
    <property type="entry name" value="LysM_dom_sf"/>
</dbReference>
<reference evidence="3 4" key="1">
    <citation type="submission" date="2014-04" db="EMBL/GenBank/DDBJ databases">
        <authorList>
            <consortium name="DOE Joint Genome Institute"/>
            <person name="Kuo A."/>
            <person name="Girlanda M."/>
            <person name="Perotto S."/>
            <person name="Kohler A."/>
            <person name="Nagy L.G."/>
            <person name="Floudas D."/>
            <person name="Copeland A."/>
            <person name="Barry K.W."/>
            <person name="Cichocki N."/>
            <person name="Veneault-Fourrey C."/>
            <person name="LaButti K."/>
            <person name="Lindquist E.A."/>
            <person name="Lipzen A."/>
            <person name="Lundell T."/>
            <person name="Morin E."/>
            <person name="Murat C."/>
            <person name="Sun H."/>
            <person name="Tunlid A."/>
            <person name="Henrissat B."/>
            <person name="Grigoriev I.V."/>
            <person name="Hibbett D.S."/>
            <person name="Martin F."/>
            <person name="Nordberg H.P."/>
            <person name="Cantor M.N."/>
            <person name="Hua S.X."/>
        </authorList>
    </citation>
    <scope>NUCLEOTIDE SEQUENCE [LARGE SCALE GENOMIC DNA]</scope>
    <source>
        <strain evidence="3 4">MUT 4182</strain>
    </source>
</reference>
<accession>A0A0C3QYL0</accession>
<proteinExistence type="predicted"/>
<dbReference type="EMBL" id="KN822943">
    <property type="protein sequence ID" value="KIO34359.1"/>
    <property type="molecule type" value="Genomic_DNA"/>
</dbReference>
<feature type="region of interest" description="Disordered" evidence="1">
    <location>
        <begin position="85"/>
        <end position="158"/>
    </location>
</feature>
<evidence type="ECO:0000313" key="3">
    <source>
        <dbReference type="EMBL" id="KIO34359.1"/>
    </source>
</evidence>